<gene>
    <name evidence="2" type="ORF">CFN58_24855</name>
</gene>
<evidence type="ECO:0000313" key="3">
    <source>
        <dbReference type="Proteomes" id="UP000217163"/>
    </source>
</evidence>
<proteinExistence type="predicted"/>
<comment type="caution">
    <text evidence="2">The sequence shown here is derived from an EMBL/GenBank/DDBJ whole genome shotgun (WGS) entry which is preliminary data.</text>
</comment>
<name>A0A261WEU1_9PSED</name>
<dbReference type="InterPro" id="IPR022548">
    <property type="entry name" value="DUF2846"/>
</dbReference>
<reference evidence="3" key="1">
    <citation type="journal article" date="2016" name="Sci. Rep.">
        <title>Genome analysis of the kiwifruit canker pathogen Pseudomonas syringae pv. actinidiae biovar 5.</title>
        <authorList>
            <person name="Fujikawa T."/>
            <person name="Sawada H."/>
        </authorList>
    </citation>
    <scope>NUCLEOTIDE SEQUENCE [LARGE SCALE GENOMIC DNA]</scope>
    <source>
        <strain evidence="3">MAFF 212061</strain>
    </source>
</reference>
<evidence type="ECO:0000313" key="2">
    <source>
        <dbReference type="EMBL" id="OZI84442.1"/>
    </source>
</evidence>
<protein>
    <recommendedName>
        <fullName evidence="1">DUF2846 domain-containing protein</fullName>
    </recommendedName>
</protein>
<dbReference type="EMBL" id="NKQU01000598">
    <property type="protein sequence ID" value="OZI84442.1"/>
    <property type="molecule type" value="Genomic_DNA"/>
</dbReference>
<sequence>MRLIAAKGFANFNELPRSVDMKPVRLNWLMLLACLVMMPGCSGGPTLQGQPFFSPPEHHRSDQATLYFYRNSTTIGEAVAPTISVNGKAIAQLAAGGYFVMSLPTGRYRIESTSPPIVTGMVNKRFDLDVENGKVYDIADEVSPVPFRDGNTLGEVDDASFSRNRYFFRYAQVPAEQAIVSLEWCRQIPAKVE</sequence>
<dbReference type="Pfam" id="PF11008">
    <property type="entry name" value="DUF2846"/>
    <property type="match status" value="1"/>
</dbReference>
<dbReference type="AlphaFoldDB" id="A0A261WEU1"/>
<organism evidence="2 3">
    <name type="scientific">Pseudomonas avellanae</name>
    <dbReference type="NCBI Taxonomy" id="46257"/>
    <lineage>
        <taxon>Bacteria</taxon>
        <taxon>Pseudomonadati</taxon>
        <taxon>Pseudomonadota</taxon>
        <taxon>Gammaproteobacteria</taxon>
        <taxon>Pseudomonadales</taxon>
        <taxon>Pseudomonadaceae</taxon>
        <taxon>Pseudomonas</taxon>
    </lineage>
</organism>
<feature type="domain" description="DUF2846" evidence="1">
    <location>
        <begin position="61"/>
        <end position="136"/>
    </location>
</feature>
<accession>A0A261WEU1</accession>
<evidence type="ECO:0000259" key="1">
    <source>
        <dbReference type="Pfam" id="PF11008"/>
    </source>
</evidence>
<dbReference type="Proteomes" id="UP000217163">
    <property type="component" value="Unassembled WGS sequence"/>
</dbReference>